<name>A0A8H6HXE5_9AGAR</name>
<evidence type="ECO:0000313" key="2">
    <source>
        <dbReference type="EMBL" id="KAF6753593.1"/>
    </source>
</evidence>
<comment type="caution">
    <text evidence="2">The sequence shown here is derived from an EMBL/GenBank/DDBJ whole genome shotgun (WGS) entry which is preliminary data.</text>
</comment>
<feature type="region of interest" description="Disordered" evidence="1">
    <location>
        <begin position="1"/>
        <end position="110"/>
    </location>
</feature>
<feature type="compositionally biased region" description="Polar residues" evidence="1">
    <location>
        <begin position="22"/>
        <end position="51"/>
    </location>
</feature>
<proteinExistence type="predicted"/>
<protein>
    <submittedName>
        <fullName evidence="2">Uncharacterized protein</fullName>
    </submittedName>
</protein>
<feature type="compositionally biased region" description="Polar residues" evidence="1">
    <location>
        <begin position="1"/>
        <end position="14"/>
    </location>
</feature>
<keyword evidence="3" id="KW-1185">Reference proteome</keyword>
<evidence type="ECO:0000313" key="3">
    <source>
        <dbReference type="Proteomes" id="UP000521943"/>
    </source>
</evidence>
<feature type="compositionally biased region" description="Polar residues" evidence="1">
    <location>
        <begin position="65"/>
        <end position="76"/>
    </location>
</feature>
<evidence type="ECO:0000256" key="1">
    <source>
        <dbReference type="SAM" id="MobiDB-lite"/>
    </source>
</evidence>
<dbReference type="EMBL" id="JACGCI010000038">
    <property type="protein sequence ID" value="KAF6753593.1"/>
    <property type="molecule type" value="Genomic_DNA"/>
</dbReference>
<organism evidence="2 3">
    <name type="scientific">Ephemerocybe angulata</name>
    <dbReference type="NCBI Taxonomy" id="980116"/>
    <lineage>
        <taxon>Eukaryota</taxon>
        <taxon>Fungi</taxon>
        <taxon>Dikarya</taxon>
        <taxon>Basidiomycota</taxon>
        <taxon>Agaricomycotina</taxon>
        <taxon>Agaricomycetes</taxon>
        <taxon>Agaricomycetidae</taxon>
        <taxon>Agaricales</taxon>
        <taxon>Agaricineae</taxon>
        <taxon>Psathyrellaceae</taxon>
        <taxon>Ephemerocybe</taxon>
    </lineage>
</organism>
<dbReference type="Proteomes" id="UP000521943">
    <property type="component" value="Unassembled WGS sequence"/>
</dbReference>
<reference evidence="2 3" key="1">
    <citation type="submission" date="2020-07" db="EMBL/GenBank/DDBJ databases">
        <title>Comparative genomics of pyrophilous fungi reveals a link between fire events and developmental genes.</title>
        <authorList>
            <consortium name="DOE Joint Genome Institute"/>
            <person name="Steindorff A.S."/>
            <person name="Carver A."/>
            <person name="Calhoun S."/>
            <person name="Stillman K."/>
            <person name="Liu H."/>
            <person name="Lipzen A."/>
            <person name="Pangilinan J."/>
            <person name="Labutti K."/>
            <person name="Bruns T.D."/>
            <person name="Grigoriev I.V."/>
        </authorList>
    </citation>
    <scope>NUCLEOTIDE SEQUENCE [LARGE SCALE GENOMIC DNA]</scope>
    <source>
        <strain evidence="2 3">CBS 144469</strain>
    </source>
</reference>
<sequence length="191" mass="20980">MRQLSTTPSQSDALQHNFLALSPTSYPSNNLNTQSFHTPTAPHSGQPSYTAYQAPIQPSAYHATQDPQGHNSTGRAQLSDIPGYVGGGSFVHPQFPSQPEPGSSFRPPAQDAERLPLDQLLAQAPPSIRGLVAASTGIAEFTSKPNCSWAIRSDREEGYYTVFYTPPGAYNFRVRRDNATREAKKFWKNQE</sequence>
<dbReference type="AlphaFoldDB" id="A0A8H6HXE5"/>
<gene>
    <name evidence="2" type="ORF">DFP72DRAFT_1127993</name>
</gene>
<accession>A0A8H6HXE5</accession>